<evidence type="ECO:0000256" key="2">
    <source>
        <dbReference type="ARBA" id="ARBA00011073"/>
    </source>
</evidence>
<dbReference type="PANTHER" id="PTHR10795">
    <property type="entry name" value="PROPROTEIN CONVERTASE SUBTILISIN/KEXIN"/>
    <property type="match status" value="1"/>
</dbReference>
<sequence>MQVYIVYMGDKPKEEVSTSPLHLNMLEKVVSRFCRKDSLDKKLVKGKIVYCDSNLDGTGPFLAGAAGFIGKGRVFGETSFNMPLPGTYLNHNEASEVYKYLVTSSKPVATIYRSEEVTDTQSPYVPSFSSRAKPMSSKINPEAEFAYGAGLINPVKAPYPGLVYDADELDYVKFLCGEGYSNDEILQSITGNDKLKCSKGSSRSATDLNYPSFALSTLPSQSITHVFHRTVTNVGSANSKYKAKVVAPQGINVIVSPSVLSFTSIGQKLSFSVELKGKIDGIIASASLVWDDGTFQARSPIVVYIAP</sequence>
<evidence type="ECO:0000259" key="4">
    <source>
        <dbReference type="Pfam" id="PF17766"/>
    </source>
</evidence>
<proteinExistence type="inferred from homology"/>
<dbReference type="EMBL" id="JAEACU010000003">
    <property type="protein sequence ID" value="KAH7537184.1"/>
    <property type="molecule type" value="Genomic_DNA"/>
</dbReference>
<evidence type="ECO:0000313" key="5">
    <source>
        <dbReference type="EMBL" id="KAH7537184.1"/>
    </source>
</evidence>
<comment type="caution">
    <text evidence="5">The sequence shown here is derived from an EMBL/GenBank/DDBJ whole genome shotgun (WGS) entry which is preliminary data.</text>
</comment>
<dbReference type="Pfam" id="PF17766">
    <property type="entry name" value="fn3_6"/>
    <property type="match status" value="1"/>
</dbReference>
<feature type="domain" description="Subtilisin-like protease fibronectin type-III" evidence="4">
    <location>
        <begin position="207"/>
        <end position="303"/>
    </location>
</feature>
<dbReference type="Gene3D" id="3.50.30.30">
    <property type="match status" value="1"/>
</dbReference>
<name>A0A978VNQ9_ZIZJJ</name>
<organism evidence="5 6">
    <name type="scientific">Ziziphus jujuba var. spinosa</name>
    <dbReference type="NCBI Taxonomy" id="714518"/>
    <lineage>
        <taxon>Eukaryota</taxon>
        <taxon>Viridiplantae</taxon>
        <taxon>Streptophyta</taxon>
        <taxon>Embryophyta</taxon>
        <taxon>Tracheophyta</taxon>
        <taxon>Spermatophyta</taxon>
        <taxon>Magnoliopsida</taxon>
        <taxon>eudicotyledons</taxon>
        <taxon>Gunneridae</taxon>
        <taxon>Pentapetalae</taxon>
        <taxon>rosids</taxon>
        <taxon>fabids</taxon>
        <taxon>Rosales</taxon>
        <taxon>Rhamnaceae</taxon>
        <taxon>Paliureae</taxon>
        <taxon>Ziziphus</taxon>
    </lineage>
</organism>
<dbReference type="AlphaFoldDB" id="A0A978VNQ9"/>
<dbReference type="Gene3D" id="2.60.40.2310">
    <property type="match status" value="1"/>
</dbReference>
<gene>
    <name evidence="5" type="ORF">FEM48_Zijuj03G0065200</name>
</gene>
<accession>A0A978VNQ9</accession>
<comment type="similarity">
    <text evidence="2">Belongs to the peptidase S8 family.</text>
</comment>
<evidence type="ECO:0000313" key="6">
    <source>
        <dbReference type="Proteomes" id="UP000813462"/>
    </source>
</evidence>
<dbReference type="Proteomes" id="UP000813462">
    <property type="component" value="Unassembled WGS sequence"/>
</dbReference>
<keyword evidence="3" id="KW-0732">Signal</keyword>
<dbReference type="InterPro" id="IPR041469">
    <property type="entry name" value="Subtilisin-like_FN3"/>
</dbReference>
<dbReference type="Gene3D" id="3.40.50.200">
    <property type="entry name" value="Peptidase S8/S53 domain"/>
    <property type="match status" value="1"/>
</dbReference>
<evidence type="ECO:0000256" key="1">
    <source>
        <dbReference type="ARBA" id="ARBA00004613"/>
    </source>
</evidence>
<dbReference type="GO" id="GO:0006508">
    <property type="term" value="P:proteolysis"/>
    <property type="evidence" value="ECO:0007669"/>
    <property type="project" value="InterPro"/>
</dbReference>
<dbReference type="InterPro" id="IPR036852">
    <property type="entry name" value="Peptidase_S8/S53_dom_sf"/>
</dbReference>
<comment type="subcellular location">
    <subcellularLocation>
        <location evidence="1">Secreted</location>
    </subcellularLocation>
</comment>
<dbReference type="GO" id="GO:0004252">
    <property type="term" value="F:serine-type endopeptidase activity"/>
    <property type="evidence" value="ECO:0007669"/>
    <property type="project" value="InterPro"/>
</dbReference>
<dbReference type="InterPro" id="IPR045051">
    <property type="entry name" value="SBT"/>
</dbReference>
<dbReference type="CDD" id="cd02120">
    <property type="entry name" value="PA_subtilisin_like"/>
    <property type="match status" value="1"/>
</dbReference>
<evidence type="ECO:0000256" key="3">
    <source>
        <dbReference type="ARBA" id="ARBA00022729"/>
    </source>
</evidence>
<dbReference type="GO" id="GO:0005576">
    <property type="term" value="C:extracellular region"/>
    <property type="evidence" value="ECO:0007669"/>
    <property type="project" value="UniProtKB-SubCell"/>
</dbReference>
<protein>
    <recommendedName>
        <fullName evidence="4">Subtilisin-like protease fibronectin type-III domain-containing protein</fullName>
    </recommendedName>
</protein>
<reference evidence="5" key="1">
    <citation type="journal article" date="2021" name="Front. Plant Sci.">
        <title>Chromosome-Scale Genome Assembly for Chinese Sour Jujube and Insights Into Its Genome Evolution and Domestication Signature.</title>
        <authorList>
            <person name="Shen L.-Y."/>
            <person name="Luo H."/>
            <person name="Wang X.-L."/>
            <person name="Wang X.-M."/>
            <person name="Qiu X.-J."/>
            <person name="Liu H."/>
            <person name="Zhou S.-S."/>
            <person name="Jia K.-H."/>
            <person name="Nie S."/>
            <person name="Bao Y.-T."/>
            <person name="Zhang R.-G."/>
            <person name="Yun Q.-Z."/>
            <person name="Chai Y.-H."/>
            <person name="Lu J.-Y."/>
            <person name="Li Y."/>
            <person name="Zhao S.-W."/>
            <person name="Mao J.-F."/>
            <person name="Jia S.-G."/>
            <person name="Mao Y.-M."/>
        </authorList>
    </citation>
    <scope>NUCLEOTIDE SEQUENCE</scope>
    <source>
        <strain evidence="5">AT0</strain>
        <tissue evidence="5">Leaf</tissue>
    </source>
</reference>